<dbReference type="STRING" id="279824.SAMN03080617_00671"/>
<dbReference type="InterPro" id="IPR011006">
    <property type="entry name" value="CheY-like_superfamily"/>
</dbReference>
<sequence length="246" mass="28249">MMNCVIVEDEPQSAERLMILLGKYHFHHIHVEKWLKTPEETLEYLGKNSPDLVFFDVEIRDQTAFELMSQLPKIEFKVIFTTAHEGYALKAIKVSALDYLLKPIDQTELAEAIEKVEKSREKSDSVKQILDLIADLKKEKLPSKIGLPTLFGQEYVTPEEIIRCEADVNYTHIFLKGGRKLTVAKTLKEYESLLADQGFFRVHNSHLVNLREVKFYNKGKGGFLILKDGSEVEVASRRKEALLRAL</sequence>
<dbReference type="Proteomes" id="UP000198756">
    <property type="component" value="Unassembled WGS sequence"/>
</dbReference>
<feature type="domain" description="Response regulatory" evidence="2">
    <location>
        <begin position="3"/>
        <end position="117"/>
    </location>
</feature>
<dbReference type="PROSITE" id="PS50110">
    <property type="entry name" value="RESPONSE_REGULATORY"/>
    <property type="match status" value="1"/>
</dbReference>
<dbReference type="Gene3D" id="3.40.50.2300">
    <property type="match status" value="1"/>
</dbReference>
<dbReference type="InterPro" id="IPR001789">
    <property type="entry name" value="Sig_transdc_resp-reg_receiver"/>
</dbReference>
<evidence type="ECO:0000313" key="4">
    <source>
        <dbReference type="EMBL" id="SDA48701.1"/>
    </source>
</evidence>
<protein>
    <submittedName>
        <fullName evidence="4">Two component transcriptional regulator, LytTR family</fullName>
    </submittedName>
</protein>
<keyword evidence="1" id="KW-0597">Phosphoprotein</keyword>
<dbReference type="SMART" id="SM00850">
    <property type="entry name" value="LytTR"/>
    <property type="match status" value="1"/>
</dbReference>
<dbReference type="OrthoDB" id="1646880at2"/>
<proteinExistence type="predicted"/>
<dbReference type="Pfam" id="PF00072">
    <property type="entry name" value="Response_reg"/>
    <property type="match status" value="1"/>
</dbReference>
<dbReference type="PANTHER" id="PTHR37299:SF1">
    <property type="entry name" value="STAGE 0 SPORULATION PROTEIN A HOMOLOG"/>
    <property type="match status" value="1"/>
</dbReference>
<dbReference type="RefSeq" id="WP_092728524.1">
    <property type="nucleotide sequence ID" value="NZ_FMXE01000004.1"/>
</dbReference>
<dbReference type="GO" id="GO:0000156">
    <property type="term" value="F:phosphorelay response regulator activity"/>
    <property type="evidence" value="ECO:0007669"/>
    <property type="project" value="InterPro"/>
</dbReference>
<dbReference type="SUPFAM" id="SSF52172">
    <property type="entry name" value="CheY-like"/>
    <property type="match status" value="1"/>
</dbReference>
<dbReference type="EMBL" id="FMXE01000004">
    <property type="protein sequence ID" value="SDA48701.1"/>
    <property type="molecule type" value="Genomic_DNA"/>
</dbReference>
<organism evidence="4 5">
    <name type="scientific">Algoriphagus alkaliphilus</name>
    <dbReference type="NCBI Taxonomy" id="279824"/>
    <lineage>
        <taxon>Bacteria</taxon>
        <taxon>Pseudomonadati</taxon>
        <taxon>Bacteroidota</taxon>
        <taxon>Cytophagia</taxon>
        <taxon>Cytophagales</taxon>
        <taxon>Cyclobacteriaceae</taxon>
        <taxon>Algoriphagus</taxon>
    </lineage>
</organism>
<dbReference type="Pfam" id="PF04397">
    <property type="entry name" value="LytTR"/>
    <property type="match status" value="1"/>
</dbReference>
<dbReference type="InterPro" id="IPR007492">
    <property type="entry name" value="LytTR_DNA-bd_dom"/>
</dbReference>
<dbReference type="GO" id="GO:0003677">
    <property type="term" value="F:DNA binding"/>
    <property type="evidence" value="ECO:0007669"/>
    <property type="project" value="InterPro"/>
</dbReference>
<dbReference type="AlphaFoldDB" id="A0A1G5VS27"/>
<evidence type="ECO:0000313" key="5">
    <source>
        <dbReference type="Proteomes" id="UP000198756"/>
    </source>
</evidence>
<dbReference type="Gene3D" id="2.40.50.1020">
    <property type="entry name" value="LytTr DNA-binding domain"/>
    <property type="match status" value="1"/>
</dbReference>
<accession>A0A1G5VS27</accession>
<keyword evidence="5" id="KW-1185">Reference proteome</keyword>
<feature type="domain" description="HTH LytTR-type" evidence="3">
    <location>
        <begin position="145"/>
        <end position="246"/>
    </location>
</feature>
<reference evidence="5" key="1">
    <citation type="submission" date="2016-10" db="EMBL/GenBank/DDBJ databases">
        <authorList>
            <person name="Varghese N."/>
            <person name="Submissions S."/>
        </authorList>
    </citation>
    <scope>NUCLEOTIDE SEQUENCE [LARGE SCALE GENOMIC DNA]</scope>
    <source>
        <strain evidence="5">DSM 22703</strain>
    </source>
</reference>
<dbReference type="InterPro" id="IPR046947">
    <property type="entry name" value="LytR-like"/>
</dbReference>
<feature type="modified residue" description="4-aspartylphosphate" evidence="1">
    <location>
        <position position="56"/>
    </location>
</feature>
<dbReference type="PROSITE" id="PS50930">
    <property type="entry name" value="HTH_LYTTR"/>
    <property type="match status" value="1"/>
</dbReference>
<name>A0A1G5VS27_9BACT</name>
<evidence type="ECO:0000256" key="1">
    <source>
        <dbReference type="PROSITE-ProRule" id="PRU00169"/>
    </source>
</evidence>
<gene>
    <name evidence="4" type="ORF">SAMN03080617_00671</name>
</gene>
<evidence type="ECO:0000259" key="3">
    <source>
        <dbReference type="PROSITE" id="PS50930"/>
    </source>
</evidence>
<evidence type="ECO:0000259" key="2">
    <source>
        <dbReference type="PROSITE" id="PS50110"/>
    </source>
</evidence>
<dbReference type="SMART" id="SM00448">
    <property type="entry name" value="REC"/>
    <property type="match status" value="1"/>
</dbReference>
<dbReference type="PANTHER" id="PTHR37299">
    <property type="entry name" value="TRANSCRIPTIONAL REGULATOR-RELATED"/>
    <property type="match status" value="1"/>
</dbReference>